<dbReference type="AlphaFoldDB" id="A0A2T2N7L7"/>
<proteinExistence type="predicted"/>
<name>A0A2T2N7L7_CORCC</name>
<dbReference type="Proteomes" id="UP000240883">
    <property type="component" value="Unassembled WGS sequence"/>
</dbReference>
<dbReference type="EMBL" id="KZ678144">
    <property type="protein sequence ID" value="PSN61399.1"/>
    <property type="molecule type" value="Genomic_DNA"/>
</dbReference>
<protein>
    <submittedName>
        <fullName evidence="2">Uncharacterized protein</fullName>
    </submittedName>
</protein>
<accession>A0A2T2N7L7</accession>
<evidence type="ECO:0000313" key="2">
    <source>
        <dbReference type="EMBL" id="PSN61399.1"/>
    </source>
</evidence>
<organism evidence="2 3">
    <name type="scientific">Corynespora cassiicola Philippines</name>
    <dbReference type="NCBI Taxonomy" id="1448308"/>
    <lineage>
        <taxon>Eukaryota</taxon>
        <taxon>Fungi</taxon>
        <taxon>Dikarya</taxon>
        <taxon>Ascomycota</taxon>
        <taxon>Pezizomycotina</taxon>
        <taxon>Dothideomycetes</taxon>
        <taxon>Pleosporomycetidae</taxon>
        <taxon>Pleosporales</taxon>
        <taxon>Corynesporascaceae</taxon>
        <taxon>Corynespora</taxon>
    </lineage>
</organism>
<keyword evidence="3" id="KW-1185">Reference proteome</keyword>
<feature type="region of interest" description="Disordered" evidence="1">
    <location>
        <begin position="207"/>
        <end position="245"/>
    </location>
</feature>
<reference evidence="2 3" key="1">
    <citation type="journal article" date="2018" name="Front. Microbiol.">
        <title>Genome-Wide Analysis of Corynespora cassiicola Leaf Fall Disease Putative Effectors.</title>
        <authorList>
            <person name="Lopez D."/>
            <person name="Ribeiro S."/>
            <person name="Label P."/>
            <person name="Fumanal B."/>
            <person name="Venisse J.S."/>
            <person name="Kohler A."/>
            <person name="de Oliveira R.R."/>
            <person name="Labutti K."/>
            <person name="Lipzen A."/>
            <person name="Lail K."/>
            <person name="Bauer D."/>
            <person name="Ohm R.A."/>
            <person name="Barry K.W."/>
            <person name="Spatafora J."/>
            <person name="Grigoriev I.V."/>
            <person name="Martin F.M."/>
            <person name="Pujade-Renaud V."/>
        </authorList>
    </citation>
    <scope>NUCLEOTIDE SEQUENCE [LARGE SCALE GENOMIC DNA]</scope>
    <source>
        <strain evidence="2 3">Philippines</strain>
    </source>
</reference>
<evidence type="ECO:0000313" key="3">
    <source>
        <dbReference type="Proteomes" id="UP000240883"/>
    </source>
</evidence>
<feature type="region of interest" description="Disordered" evidence="1">
    <location>
        <begin position="136"/>
        <end position="173"/>
    </location>
</feature>
<sequence length="245" mass="26482">MYVAPCRMSDAGCQMPNAKCQALTPLHGSTKRTVPYPHAHGGAAPLTLEPWSHRLSQRPCGGRRLTDCFLPHRNTGLQTEPPRRNVLPVGQSPWAVAVHGNRAFSARAMAAAATAPPRSVGRQDAMICAAAASQKAGQKSFTQARPRWHKQSKDANKKRSKTALAGLDETHAQVPRRRFNSTVVDMAMAEGRPPFVSAFKTGAGCFRQADQKKSSSRTESIPAQAKCPPPRSNDDTAAEGQGWRP</sequence>
<gene>
    <name evidence="2" type="ORF">BS50DRAFT_651545</name>
</gene>
<evidence type="ECO:0000256" key="1">
    <source>
        <dbReference type="SAM" id="MobiDB-lite"/>
    </source>
</evidence>